<sequence>MVKHPVTPFLNQFLNFSTISQWNSSIREAVNHGYAHKALTLFRQMKQNGVEPNNWTFPFLAKACTKVSNFKCSQIIHSHVMKSPFWSDVFVQTAMVDMYVKCNQLDDAYNLFVRMSMRDVASWKAILHGFAQSGFLDRVSHLLHDMRFSGIQPDSVTVMGLTRAVLHTKSLRLVKSLHSFAIQIGIDADVLVANTWIAAYAKCGDLGLAEVVFNEIDIVTRTVVSWNSMIAGCGNFANFFGAVNYYKCMLHEGFRPDLSTVVSLLSSCVQPEALFQGILIHSHGIKLGCDLYICVVNTLVSMYSKCGDVDSARFLFDSMSDRTCVSWTVMISGYAEKGDMNEALTLFNAMEAAGDIPDLVTMLSLISGCGQIGALELGKWIDNYSISNGLKDNLIICNAFIDMYAKCGFINDARDLFYAIPVRSLVSWTTMIAGCALNGEFTEALNLFSQMVELGLKPNHITFLAALQASSHGGLLEKGWEYFGMMTRKYNINPGVDHYSCMVDLGRRGKLKEALEFIYLMPIKPDAGIWGALLGACKVHRNVEIGEYVSHRLFELEPQVAVPYAEMANIYASKGRWDGVAAMRTMMKSNKVRKSPGQSLVQVKGKTHIFTVEHRDHPEGRLIYMMLDSLNLHLKKARLQLSSEADMNCSEATLFSSCLEE</sequence>
<dbReference type="FunFam" id="1.25.40.10:FF:000409">
    <property type="entry name" value="Pentatricopeptide repeat-containing protein, chloroplastic"/>
    <property type="match status" value="1"/>
</dbReference>
<dbReference type="InterPro" id="IPR002885">
    <property type="entry name" value="PPR_rpt"/>
</dbReference>
<dbReference type="FunFam" id="1.25.40.10:FF:000396">
    <property type="entry name" value="Pentatricopeptide repeat-containing protein At2g36730"/>
    <property type="match status" value="1"/>
</dbReference>
<dbReference type="FunFam" id="1.25.40.10:FF:000090">
    <property type="entry name" value="Pentatricopeptide repeat-containing protein, chloroplastic"/>
    <property type="match status" value="1"/>
</dbReference>
<dbReference type="EnsemblPlants" id="QL03p042622:mrna">
    <property type="protein sequence ID" value="QL03p042622:mrna:CDS:1"/>
    <property type="gene ID" value="QL03p042622"/>
</dbReference>
<evidence type="ECO:0000256" key="2">
    <source>
        <dbReference type="PROSITE-ProRule" id="PRU00708"/>
    </source>
</evidence>
<dbReference type="InterPro" id="IPR011990">
    <property type="entry name" value="TPR-like_helical_dom_sf"/>
</dbReference>
<dbReference type="InParanoid" id="A0A7N2L8S5"/>
<reference evidence="3" key="2">
    <citation type="submission" date="2021-01" db="UniProtKB">
        <authorList>
            <consortium name="EnsemblPlants"/>
        </authorList>
    </citation>
    <scope>IDENTIFICATION</scope>
</reference>
<dbReference type="Proteomes" id="UP000594261">
    <property type="component" value="Chromosome 3"/>
</dbReference>
<feature type="repeat" description="PPR" evidence="2">
    <location>
        <begin position="119"/>
        <end position="153"/>
    </location>
</feature>
<feature type="repeat" description="PPR" evidence="2">
    <location>
        <begin position="18"/>
        <end position="52"/>
    </location>
</feature>
<dbReference type="Gramene" id="QL03p042622:mrna">
    <property type="protein sequence ID" value="QL03p042622:mrna:CDS:1"/>
    <property type="gene ID" value="QL03p042622"/>
</dbReference>
<dbReference type="RefSeq" id="XP_030960019.1">
    <property type="nucleotide sequence ID" value="XM_031104159.1"/>
</dbReference>
<feature type="repeat" description="PPR" evidence="2">
    <location>
        <begin position="323"/>
        <end position="357"/>
    </location>
</feature>
<feature type="repeat" description="PPR" evidence="2">
    <location>
        <begin position="424"/>
        <end position="458"/>
    </location>
</feature>
<dbReference type="OMA" id="HICANSW"/>
<dbReference type="GeneID" id="115981803"/>
<proteinExistence type="predicted"/>
<dbReference type="AlphaFoldDB" id="A0A7N2L8S5"/>
<dbReference type="PROSITE" id="PS51375">
    <property type="entry name" value="PPR"/>
    <property type="match status" value="5"/>
</dbReference>
<name>A0A7N2L8S5_QUELO</name>
<dbReference type="PANTHER" id="PTHR47926:SF395">
    <property type="entry name" value="TETRATRICOPEPTIDE-LIKE HELICAL DOMAIN, DYW DOMAIN PROTEIN-RELATED"/>
    <property type="match status" value="1"/>
</dbReference>
<dbReference type="Pfam" id="PF13041">
    <property type="entry name" value="PPR_2"/>
    <property type="match status" value="3"/>
</dbReference>
<dbReference type="RefSeq" id="XP_030960020.1">
    <property type="nucleotide sequence ID" value="XM_031104160.1"/>
</dbReference>
<dbReference type="Pfam" id="PF20431">
    <property type="entry name" value="E_motif"/>
    <property type="match status" value="1"/>
</dbReference>
<organism evidence="3 4">
    <name type="scientific">Quercus lobata</name>
    <name type="common">Valley oak</name>
    <dbReference type="NCBI Taxonomy" id="97700"/>
    <lineage>
        <taxon>Eukaryota</taxon>
        <taxon>Viridiplantae</taxon>
        <taxon>Streptophyta</taxon>
        <taxon>Embryophyta</taxon>
        <taxon>Tracheophyta</taxon>
        <taxon>Spermatophyta</taxon>
        <taxon>Magnoliopsida</taxon>
        <taxon>eudicotyledons</taxon>
        <taxon>Gunneridae</taxon>
        <taxon>Pentapetalae</taxon>
        <taxon>rosids</taxon>
        <taxon>fabids</taxon>
        <taxon>Fagales</taxon>
        <taxon>Fagaceae</taxon>
        <taxon>Quercus</taxon>
    </lineage>
</organism>
<keyword evidence="1" id="KW-0677">Repeat</keyword>
<accession>A0A7N2L8S5</accession>
<dbReference type="InterPro" id="IPR046960">
    <property type="entry name" value="PPR_At4g14850-like_plant"/>
</dbReference>
<dbReference type="RefSeq" id="XP_030960021.1">
    <property type="nucleotide sequence ID" value="XM_031104161.1"/>
</dbReference>
<dbReference type="GO" id="GO:0003723">
    <property type="term" value="F:RNA binding"/>
    <property type="evidence" value="ECO:0007669"/>
    <property type="project" value="InterPro"/>
</dbReference>
<protein>
    <recommendedName>
        <fullName evidence="5">Pentatricopeptide repeat-containing protein</fullName>
    </recommendedName>
</protein>
<dbReference type="FunCoup" id="A0A7N2L8S5">
    <property type="interactions" value="1"/>
</dbReference>
<dbReference type="Gene3D" id="1.25.40.10">
    <property type="entry name" value="Tetratricopeptide repeat domain"/>
    <property type="match status" value="4"/>
</dbReference>
<evidence type="ECO:0000313" key="3">
    <source>
        <dbReference type="EnsemblPlants" id="QL03p042622:mrna:CDS:1"/>
    </source>
</evidence>
<evidence type="ECO:0000256" key="1">
    <source>
        <dbReference type="ARBA" id="ARBA00022737"/>
    </source>
</evidence>
<keyword evidence="4" id="KW-1185">Reference proteome</keyword>
<dbReference type="OrthoDB" id="185373at2759"/>
<gene>
    <name evidence="3" type="primary">LOC115981803</name>
</gene>
<dbReference type="EMBL" id="LRBV02000003">
    <property type="status" value="NOT_ANNOTATED_CDS"/>
    <property type="molecule type" value="Genomic_DNA"/>
</dbReference>
<dbReference type="FunFam" id="1.25.40.10:FF:000968">
    <property type="entry name" value="Pentatricopeptide repeat-containing protein, mitochondrial"/>
    <property type="match status" value="1"/>
</dbReference>
<feature type="repeat" description="PPR" evidence="2">
    <location>
        <begin position="222"/>
        <end position="256"/>
    </location>
</feature>
<evidence type="ECO:0008006" key="5">
    <source>
        <dbReference type="Google" id="ProtNLM"/>
    </source>
</evidence>
<dbReference type="InterPro" id="IPR046848">
    <property type="entry name" value="E_motif"/>
</dbReference>
<dbReference type="KEGG" id="qlo:115981803"/>
<dbReference type="NCBIfam" id="TIGR00756">
    <property type="entry name" value="PPR"/>
    <property type="match status" value="5"/>
</dbReference>
<dbReference type="PANTHER" id="PTHR47926">
    <property type="entry name" value="PENTATRICOPEPTIDE REPEAT-CONTAINING PROTEIN"/>
    <property type="match status" value="1"/>
</dbReference>
<evidence type="ECO:0000313" key="4">
    <source>
        <dbReference type="Proteomes" id="UP000594261"/>
    </source>
</evidence>
<reference evidence="3 4" key="1">
    <citation type="journal article" date="2016" name="G3 (Bethesda)">
        <title>First Draft Assembly and Annotation of the Genome of a California Endemic Oak Quercus lobata Nee (Fagaceae).</title>
        <authorList>
            <person name="Sork V.L."/>
            <person name="Fitz-Gibbon S.T."/>
            <person name="Puiu D."/>
            <person name="Crepeau M."/>
            <person name="Gugger P.F."/>
            <person name="Sherman R."/>
            <person name="Stevens K."/>
            <person name="Langley C.H."/>
            <person name="Pellegrini M."/>
            <person name="Salzberg S.L."/>
        </authorList>
    </citation>
    <scope>NUCLEOTIDE SEQUENCE [LARGE SCALE GENOMIC DNA]</scope>
    <source>
        <strain evidence="3 4">cv. SW786</strain>
    </source>
</reference>
<dbReference type="Pfam" id="PF01535">
    <property type="entry name" value="PPR"/>
    <property type="match status" value="6"/>
</dbReference>
<dbReference type="GO" id="GO:0009451">
    <property type="term" value="P:RNA modification"/>
    <property type="evidence" value="ECO:0007669"/>
    <property type="project" value="InterPro"/>
</dbReference>